<evidence type="ECO:0000256" key="21">
    <source>
        <dbReference type="ARBA" id="ARBA00047400"/>
    </source>
</evidence>
<comment type="catalytic activity">
    <reaction evidence="41">
        <text>decanoyl-[ACP] + malonyl-[ACP] + H(+) = 3-oxododecanoyl-[ACP] + holo-[ACP] + CO2</text>
        <dbReference type="Rhea" id="RHEA:41868"/>
        <dbReference type="Rhea" id="RHEA-COMP:9623"/>
        <dbReference type="Rhea" id="RHEA-COMP:9640"/>
        <dbReference type="Rhea" id="RHEA-COMP:9641"/>
        <dbReference type="Rhea" id="RHEA-COMP:9685"/>
        <dbReference type="ChEBI" id="CHEBI:15378"/>
        <dbReference type="ChEBI" id="CHEBI:16526"/>
        <dbReference type="ChEBI" id="CHEBI:64479"/>
        <dbReference type="ChEBI" id="CHEBI:78449"/>
        <dbReference type="ChEBI" id="CHEBI:78468"/>
        <dbReference type="ChEBI" id="CHEBI:78469"/>
    </reaction>
    <physiologicalReaction direction="left-to-right" evidence="41">
        <dbReference type="Rhea" id="RHEA:41869"/>
    </physiologicalReaction>
</comment>
<comment type="catalytic activity">
    <reaction evidence="39">
        <text>3-oxotetradecanoyl-[ACP] + NADPH + H(+) = (3R)-hydroxytetradecanoyl-[ACP] + NADP(+)</text>
        <dbReference type="Rhea" id="RHEA:41888"/>
        <dbReference type="Rhea" id="RHEA-COMP:9645"/>
        <dbReference type="Rhea" id="RHEA-COMP:9646"/>
        <dbReference type="ChEBI" id="CHEBI:15378"/>
        <dbReference type="ChEBI" id="CHEBI:57783"/>
        <dbReference type="ChEBI" id="CHEBI:58349"/>
        <dbReference type="ChEBI" id="CHEBI:78473"/>
        <dbReference type="ChEBI" id="CHEBI:78474"/>
    </reaction>
    <physiologicalReaction direction="left-to-right" evidence="39">
        <dbReference type="Rhea" id="RHEA:41889"/>
    </physiologicalReaction>
</comment>
<comment type="catalytic activity">
    <reaction evidence="33">
        <text>(2E)-octenoyl-[ACP] + NADPH + H(+) = octanoyl-[ACP] + NADP(+)</text>
        <dbReference type="Rhea" id="RHEA:41848"/>
        <dbReference type="Rhea" id="RHEA-COMP:9635"/>
        <dbReference type="Rhea" id="RHEA-COMP:9636"/>
        <dbReference type="ChEBI" id="CHEBI:15378"/>
        <dbReference type="ChEBI" id="CHEBI:57783"/>
        <dbReference type="ChEBI" id="CHEBI:58349"/>
        <dbReference type="ChEBI" id="CHEBI:78462"/>
        <dbReference type="ChEBI" id="CHEBI:78463"/>
    </reaction>
    <physiologicalReaction direction="left-to-right" evidence="33">
        <dbReference type="Rhea" id="RHEA:41849"/>
    </physiologicalReaction>
</comment>
<evidence type="ECO:0000256" key="26">
    <source>
        <dbReference type="ARBA" id="ARBA00047810"/>
    </source>
</evidence>
<dbReference type="PANTHER" id="PTHR43775">
    <property type="entry name" value="FATTY ACID SYNTHASE"/>
    <property type="match status" value="1"/>
</dbReference>
<dbReference type="InterPro" id="IPR018201">
    <property type="entry name" value="Ketoacyl_synth_AS"/>
</dbReference>
<feature type="domain" description="Carrier" evidence="51">
    <location>
        <begin position="1915"/>
        <end position="1990"/>
    </location>
</feature>
<dbReference type="InterPro" id="IPR009081">
    <property type="entry name" value="PP-bd_ACP"/>
</dbReference>
<dbReference type="PANTHER" id="PTHR43775:SF51">
    <property type="entry name" value="INACTIVE PHENOLPHTHIOCEROL SYNTHESIS POLYKETIDE SYNTHASE TYPE I PKS1-RELATED"/>
    <property type="match status" value="1"/>
</dbReference>
<dbReference type="SUPFAM" id="SSF53901">
    <property type="entry name" value="Thiolase-like"/>
    <property type="match status" value="1"/>
</dbReference>
<evidence type="ECO:0000256" key="5">
    <source>
        <dbReference type="ARBA" id="ARBA00022799"/>
    </source>
</evidence>
<reference evidence="55" key="1">
    <citation type="submission" date="2016-10" db="EMBL/GenBank/DDBJ databases">
        <authorList>
            <person name="Varghese N."/>
            <person name="Submissions S."/>
        </authorList>
    </citation>
    <scope>NUCLEOTIDE SEQUENCE [LARGE SCALE GENOMIC DNA]</scope>
    <source>
        <strain evidence="55">CGMCC 4.3525</strain>
    </source>
</reference>
<dbReference type="Pfam" id="PF08240">
    <property type="entry name" value="ADH_N"/>
    <property type="match status" value="1"/>
</dbReference>
<evidence type="ECO:0000256" key="7">
    <source>
        <dbReference type="ARBA" id="ARBA00023268"/>
    </source>
</evidence>
<feature type="domain" description="PKS/mFAS DH" evidence="53">
    <location>
        <begin position="909"/>
        <end position="1173"/>
    </location>
</feature>
<evidence type="ECO:0000256" key="36">
    <source>
        <dbReference type="ARBA" id="ARBA00048650"/>
    </source>
</evidence>
<comment type="catalytic activity">
    <reaction evidence="19">
        <text>3-oxooctadecanoyl-[ACP] + NADPH + H(+) = (3R)-hydroxyoctadecanoyl-[ACP] + NADP(+)</text>
        <dbReference type="Rhea" id="RHEA:41920"/>
        <dbReference type="Rhea" id="RHEA-COMP:9653"/>
        <dbReference type="Rhea" id="RHEA-COMP:9654"/>
        <dbReference type="ChEBI" id="CHEBI:15378"/>
        <dbReference type="ChEBI" id="CHEBI:57783"/>
        <dbReference type="ChEBI" id="CHEBI:58349"/>
        <dbReference type="ChEBI" id="CHEBI:78487"/>
        <dbReference type="ChEBI" id="CHEBI:78488"/>
    </reaction>
    <physiologicalReaction direction="left-to-right" evidence="19">
        <dbReference type="Rhea" id="RHEA:41921"/>
    </physiologicalReaction>
</comment>
<name>A0A1H9TRT5_9PSEU</name>
<dbReference type="GO" id="GO:0006633">
    <property type="term" value="P:fatty acid biosynthetic process"/>
    <property type="evidence" value="ECO:0007669"/>
    <property type="project" value="InterPro"/>
</dbReference>
<evidence type="ECO:0000256" key="1">
    <source>
        <dbReference type="ARBA" id="ARBA00005189"/>
    </source>
</evidence>
<dbReference type="InterPro" id="IPR011032">
    <property type="entry name" value="GroES-like_sf"/>
</dbReference>
<evidence type="ECO:0000256" key="43">
    <source>
        <dbReference type="ARBA" id="ARBA00049263"/>
    </source>
</evidence>
<dbReference type="InterPro" id="IPR014031">
    <property type="entry name" value="Ketoacyl_synth_C"/>
</dbReference>
<dbReference type="Gene3D" id="3.40.50.1820">
    <property type="entry name" value="alpha/beta hydrolase"/>
    <property type="match status" value="1"/>
</dbReference>
<dbReference type="InterPro" id="IPR013968">
    <property type="entry name" value="PKS_KR"/>
</dbReference>
<evidence type="ECO:0000256" key="47">
    <source>
        <dbReference type="ARBA" id="ARBA00049521"/>
    </source>
</evidence>
<dbReference type="RefSeq" id="WP_143116353.1">
    <property type="nucleotide sequence ID" value="NZ_FOFR01000019.1"/>
</dbReference>
<comment type="catalytic activity">
    <reaction evidence="10">
        <text>(3R)-hydroxydodecanoyl-[ACP] = (2E)-dodecenoyl-[ACP] + H2O</text>
        <dbReference type="Rhea" id="RHEA:41876"/>
        <dbReference type="Rhea" id="RHEA-COMP:9642"/>
        <dbReference type="Rhea" id="RHEA-COMP:9643"/>
        <dbReference type="ChEBI" id="CHEBI:15377"/>
        <dbReference type="ChEBI" id="CHEBI:78470"/>
        <dbReference type="ChEBI" id="CHEBI:78472"/>
    </reaction>
    <physiologicalReaction direction="left-to-right" evidence="10">
        <dbReference type="Rhea" id="RHEA:41877"/>
    </physiologicalReaction>
</comment>
<comment type="catalytic activity">
    <reaction evidence="13">
        <text>a (3R)-hydroxyacyl-[ACP] = a (2E)-enoyl-[ACP] + H2O</text>
        <dbReference type="Rhea" id="RHEA:13097"/>
        <dbReference type="Rhea" id="RHEA-COMP:9925"/>
        <dbReference type="Rhea" id="RHEA-COMP:9945"/>
        <dbReference type="ChEBI" id="CHEBI:15377"/>
        <dbReference type="ChEBI" id="CHEBI:78784"/>
        <dbReference type="ChEBI" id="CHEBI:78827"/>
        <dbReference type="EC" id="4.2.1.59"/>
    </reaction>
    <physiologicalReaction direction="left-to-right" evidence="13">
        <dbReference type="Rhea" id="RHEA:13098"/>
    </physiologicalReaction>
</comment>
<dbReference type="SUPFAM" id="SSF51735">
    <property type="entry name" value="NAD(P)-binding Rossmann-fold domains"/>
    <property type="match status" value="3"/>
</dbReference>
<dbReference type="PROSITE" id="PS52019">
    <property type="entry name" value="PKS_MFAS_DH"/>
    <property type="match status" value="1"/>
</dbReference>
<dbReference type="Pfam" id="PF13602">
    <property type="entry name" value="ADH_zinc_N_2"/>
    <property type="match status" value="1"/>
</dbReference>
<evidence type="ECO:0000256" key="30">
    <source>
        <dbReference type="ARBA" id="ARBA00048051"/>
    </source>
</evidence>
<feature type="region of interest" description="Disordered" evidence="50">
    <location>
        <begin position="1022"/>
        <end position="1041"/>
    </location>
</feature>
<evidence type="ECO:0000313" key="54">
    <source>
        <dbReference type="EMBL" id="SER99935.1"/>
    </source>
</evidence>
<comment type="catalytic activity">
    <reaction evidence="17">
        <text>(3R)-hydroxybutanoyl-[ACP] = (2E)-butenoyl-[ACP] + H2O</text>
        <dbReference type="Rhea" id="RHEA:41808"/>
        <dbReference type="Rhea" id="RHEA-COMP:9626"/>
        <dbReference type="Rhea" id="RHEA-COMP:9627"/>
        <dbReference type="ChEBI" id="CHEBI:15377"/>
        <dbReference type="ChEBI" id="CHEBI:78451"/>
        <dbReference type="ChEBI" id="CHEBI:78453"/>
    </reaction>
    <physiologicalReaction direction="left-to-right" evidence="17">
        <dbReference type="Rhea" id="RHEA:41809"/>
    </physiologicalReaction>
</comment>
<gene>
    <name evidence="54" type="ORF">SAMN05216188_11935</name>
</gene>
<evidence type="ECO:0000256" key="31">
    <source>
        <dbReference type="ARBA" id="ARBA00048281"/>
    </source>
</evidence>
<dbReference type="InterPro" id="IPR020806">
    <property type="entry name" value="PKS_PP-bd"/>
</dbReference>
<dbReference type="SUPFAM" id="SSF52151">
    <property type="entry name" value="FabD/lysophospholipase-like"/>
    <property type="match status" value="1"/>
</dbReference>
<dbReference type="STRING" id="402600.SAMN05216188_11935"/>
<dbReference type="SMART" id="SM00824">
    <property type="entry name" value="PKS_TE"/>
    <property type="match status" value="1"/>
</dbReference>
<evidence type="ECO:0000256" key="14">
    <source>
        <dbReference type="ARBA" id="ARBA00023398"/>
    </source>
</evidence>
<evidence type="ECO:0000256" key="4">
    <source>
        <dbReference type="ARBA" id="ARBA00022679"/>
    </source>
</evidence>
<dbReference type="GO" id="GO:0004313">
    <property type="term" value="F:[acyl-carrier-protein] S-acetyltransferase activity"/>
    <property type="evidence" value="ECO:0007669"/>
    <property type="project" value="UniProtKB-EC"/>
</dbReference>
<comment type="catalytic activity">
    <reaction evidence="25">
        <text>dodecanoyl-[ACP] + malonyl-[ACP] + H(+) = 3-oxotetradecanoyl-[ACP] + holo-[ACP] + CO2</text>
        <dbReference type="Rhea" id="RHEA:41884"/>
        <dbReference type="Rhea" id="RHEA-COMP:9623"/>
        <dbReference type="Rhea" id="RHEA-COMP:9644"/>
        <dbReference type="Rhea" id="RHEA-COMP:9645"/>
        <dbReference type="Rhea" id="RHEA-COMP:9685"/>
        <dbReference type="ChEBI" id="CHEBI:15378"/>
        <dbReference type="ChEBI" id="CHEBI:16526"/>
        <dbReference type="ChEBI" id="CHEBI:64479"/>
        <dbReference type="ChEBI" id="CHEBI:65264"/>
        <dbReference type="ChEBI" id="CHEBI:78449"/>
        <dbReference type="ChEBI" id="CHEBI:78473"/>
    </reaction>
    <physiologicalReaction direction="left-to-right" evidence="25">
        <dbReference type="Rhea" id="RHEA:41885"/>
    </physiologicalReaction>
</comment>
<comment type="catalytic activity">
    <reaction evidence="45">
        <text>3-oxooctanoyl-[ACP] + NADPH + H(+) = (3R)-hydroxyoctanoyl-[ACP] + NADP(+)</text>
        <dbReference type="Rhea" id="RHEA:41840"/>
        <dbReference type="Rhea" id="RHEA-COMP:9633"/>
        <dbReference type="Rhea" id="RHEA-COMP:9634"/>
        <dbReference type="ChEBI" id="CHEBI:15378"/>
        <dbReference type="ChEBI" id="CHEBI:57783"/>
        <dbReference type="ChEBI" id="CHEBI:58349"/>
        <dbReference type="ChEBI" id="CHEBI:78460"/>
        <dbReference type="ChEBI" id="CHEBI:78461"/>
    </reaction>
    <physiologicalReaction direction="left-to-right" evidence="45">
        <dbReference type="Rhea" id="RHEA:41841"/>
    </physiologicalReaction>
</comment>
<dbReference type="Gene3D" id="3.30.70.3290">
    <property type="match status" value="1"/>
</dbReference>
<dbReference type="Pfam" id="PF00975">
    <property type="entry name" value="Thioesterase"/>
    <property type="match status" value="1"/>
</dbReference>
<dbReference type="GO" id="GO:0019171">
    <property type="term" value="F:(3R)-hydroxyacyl-[acyl-carrier-protein] dehydratase activity"/>
    <property type="evidence" value="ECO:0007669"/>
    <property type="project" value="UniProtKB-EC"/>
</dbReference>
<evidence type="ECO:0000256" key="10">
    <source>
        <dbReference type="ARBA" id="ARBA00023351"/>
    </source>
</evidence>
<evidence type="ECO:0000256" key="20">
    <source>
        <dbReference type="ARBA" id="ARBA00047394"/>
    </source>
</evidence>
<comment type="catalytic activity">
    <reaction evidence="26">
        <text>(2E)-hexadecenoyl-[ACP] + NADPH + H(+) = hexadecanoyl-[ACP] + NADP(+)</text>
        <dbReference type="Rhea" id="RHEA:41912"/>
        <dbReference type="Rhea" id="RHEA-COMP:9651"/>
        <dbReference type="Rhea" id="RHEA-COMP:9652"/>
        <dbReference type="ChEBI" id="CHEBI:15378"/>
        <dbReference type="ChEBI" id="CHEBI:57783"/>
        <dbReference type="ChEBI" id="CHEBI:58349"/>
        <dbReference type="ChEBI" id="CHEBI:78481"/>
        <dbReference type="ChEBI" id="CHEBI:78483"/>
    </reaction>
    <physiologicalReaction direction="left-to-right" evidence="26">
        <dbReference type="Rhea" id="RHEA:41913"/>
    </physiologicalReaction>
</comment>
<evidence type="ECO:0000256" key="27">
    <source>
        <dbReference type="ARBA" id="ARBA00047897"/>
    </source>
</evidence>
<dbReference type="InterPro" id="IPR016039">
    <property type="entry name" value="Thiolase-like"/>
</dbReference>
<dbReference type="Pfam" id="PF00550">
    <property type="entry name" value="PP-binding"/>
    <property type="match status" value="1"/>
</dbReference>
<evidence type="ECO:0000256" key="3">
    <source>
        <dbReference type="ARBA" id="ARBA00022553"/>
    </source>
</evidence>
<sequence length="2283" mass="239155">MAAESVEPIAICGMACRFAGGVDSPDALWRLLVDGRYVTAELPRDRGWDPDLYDVDPAAEGRTYVRSGGFLDDAAGFDAAFFGIGPREAVAMDPQQRLLLEVVWQAVENARVDPARLRGSATGVYVGVCDSDYGKLAGTSRPGLDGYLMTGTELSVASGRISYVLGLTGPALSVDTACSSSLVALHLAVRALRAGECTAALVAGAAVMAGPEPLVQFARLGALTADGRSKAFSADADGFAPAEGVAALLLMPLSRARADGRPVLAVVAGSAVNEDGASAVLTAPNGAAQQAVVAAALADAGLSADQVDVVEAHGTGTRVGDQVEARSLHDGYGHGRPADRPLWVGSVKSNIGHSQAAAGLAGVVKSVLALRHERLPATLHAQRPLDGFDWSAGPVRLLQELRPWPRGGAPRRAGVLAYGIGGTNAHVILAEAPAPQEAFTDRSPGVFAPGVAPRVWLVSGKTDAALRRSAGRLVAHVRQIQAPAVDDLAWSLATTRGAMPHRAAVLGTDGEDLAARLESVANGQGGPGVVLGIATAQERPVFVIPGQGAQWRSMGVRLLRESPVFAAAVRECAEAFAPHLEFDLARVVGDEDLLQRAEYVQPALFAVYVGLARLWQACGVEPAAVIGHSQGEIAAAHIAGALSLVDAARVVVLRSRALRGITAQGGMVAVAMSAADAEEFTRRWRGEVEVAVVNGPALSVLAGSVAALREVLAHCEREGVWAQRIPVDYASHCSHVDQVRDRVLADLAGLRPGPAQVPFYSCVTGEPVDGTALDAAYWFANLRRPVRFDAAVSRATRDGHRTFVEVSPHPVLAAAIADIADAAADIADTAAGGATVVTTLDRGRDGADRFTTALAEAHTRGIAVAWDRVLPQGREVDLPTYPFQHERYWLTPLPRVADLAALGMRAADHPLLGAVTDLPDGGAVFTGRLVLDQHAWLADHAVHDVVVVPATALFDLLLHAADYVGCDAVEDAVMHAPLLLNGPAAVLRLTVGQPDDGARRAVALHSQAGDARWTHHLDAHLTTSSTPAAPRPEPGAWPPPGAEPRSVAALYERLAGAGYGYGPAFRNLTSLWRRGDLRYAEVTSPGGDGFSVHPALLDAALHPLLLDLPPGRTVLPYALGSLRLHATGATALRVTAHRTGPDRHTVELTDPTGRPMATLTDLVLREAPAGHLAPPTALHRIVWRELPPSEPAPAQRSGVAVLDQRHSTGDLRARLAGVLAELTTLLTGDGTARVVVLTRRAQSTGPADPPADPDGAAVWGLVRSAQAEYPGQVTLVDLDDTTDATRILAAVLAADRSQVAVRDGGLFVPRLVPAAAEALAIPHGTAWRLEPDGTRAVDGVCPVAAPDLDEPPGPGQVRIAVRAAGLNFRDALVTLGAVDGETIGFEVAGEVVAVAPDVRACRPGDQVMAALLGNSRPGGFAPVAVVDHRQVRPVPPGWTPEQAAGTPTAFLTALHALCDLAGLRPGEKVLVHAAAGGVGMAAIQVARALGAEAYATASRTKWSAVDLPADRLADSRTLEFEERIRAASGGVDVVLGSLAGEHVDASLRLLRPGGRYVEMGKTDVRDPAVVRQHHPGVDYHVFDLRDVDADTIGRHGDRIMDLISQGAVTPLPVTSFPVHHAHHALRHLGRARHTGKVVVRHPAPLDPDGTVLITGGTGTLGALLARHLVVKHHARHLLLLSRRGENAPGAAELVAELRSHGAAVRVAACDAADRDVLEAVLSTLDHRHPLTTVVHAAGVLADATLATLGTGQLDVVLRAKADAAVALHELTRHLPLRSFVLFSSMAGLLGTAGQANYAAANAFLDALAHHRRALGLPATSIAWGLWAEASGMTGHLGEAELARLARTGLTPLSTQTALAAFDEALRLDEPVVAVTGTRTGSATPEILEELMTPRRRGNLRPTASSSSTPPRIGVDDLLTLVRAHAAQILGHANADAVPADGPLREVGFDSLASQELRSRLTAATGVRLAPTAIFDLPTPQALARHLTEQTRAEPTDTDSTVTAGPTSRGPSALFAQACADGRHEAGLDLLAAAARMRPTFDTDHAGTPALLTLDEGPATPTLLFVPSFLPDPNGHQYRQLCRYLREDRHSLLIPLPGYHDDQPLPASREALLAAMARQVSQEIGGTPYVLVGHSSGGWVAHHLATRLQHTDNAPAALILLDVPEKTDENMRRDALDRAATTLDPSQGDTSLTAMAAYSHLYRGWAAEPAPLPTLFLHAEDDGFGDPGHAGRTIPGNHFSIIDRHADTTAQAIDDWLDSIARSSSGWKNVTPLGAVKRAALARL</sequence>
<comment type="catalytic activity">
    <reaction evidence="38">
        <text>hexadecanoyl-[ACP] + H2O = hexadecanoate + holo-[ACP] + H(+)</text>
        <dbReference type="Rhea" id="RHEA:41932"/>
        <dbReference type="Rhea" id="RHEA-COMP:9652"/>
        <dbReference type="Rhea" id="RHEA-COMP:9685"/>
        <dbReference type="ChEBI" id="CHEBI:7896"/>
        <dbReference type="ChEBI" id="CHEBI:15377"/>
        <dbReference type="ChEBI" id="CHEBI:15378"/>
        <dbReference type="ChEBI" id="CHEBI:64479"/>
        <dbReference type="ChEBI" id="CHEBI:78483"/>
        <dbReference type="EC" id="3.1.2.14"/>
    </reaction>
    <physiologicalReaction direction="left-to-right" evidence="38">
        <dbReference type="Rhea" id="RHEA:41933"/>
    </physiologicalReaction>
</comment>
<dbReference type="GO" id="GO:0004316">
    <property type="term" value="F:3-oxoacyl-[acyl-carrier-protein] reductase (NADPH) activity"/>
    <property type="evidence" value="ECO:0007669"/>
    <property type="project" value="UniProtKB-EC"/>
</dbReference>
<evidence type="ECO:0000256" key="50">
    <source>
        <dbReference type="SAM" id="MobiDB-lite"/>
    </source>
</evidence>
<comment type="catalytic activity">
    <reaction evidence="40">
        <text>(2E)-octadecenoyl-[ACP] + NADPH + H(+) = octadecanoyl-[ACP] + NADP(+)</text>
        <dbReference type="Rhea" id="RHEA:41928"/>
        <dbReference type="Rhea" id="RHEA-COMP:9655"/>
        <dbReference type="Rhea" id="RHEA-COMP:9656"/>
        <dbReference type="ChEBI" id="CHEBI:15378"/>
        <dbReference type="ChEBI" id="CHEBI:57783"/>
        <dbReference type="ChEBI" id="CHEBI:58349"/>
        <dbReference type="ChEBI" id="CHEBI:78489"/>
        <dbReference type="ChEBI" id="CHEBI:78495"/>
    </reaction>
    <physiologicalReaction direction="left-to-right" evidence="40">
        <dbReference type="Rhea" id="RHEA:41929"/>
    </physiologicalReaction>
</comment>
<comment type="catalytic activity">
    <reaction evidence="34">
        <text>a fatty acyl-[ACP] + malonyl-[ACP] + H(+) = a 3-oxoacyl-[ACP] + holo-[ACP] + CO2</text>
        <dbReference type="Rhea" id="RHEA:22836"/>
        <dbReference type="Rhea" id="RHEA-COMP:9623"/>
        <dbReference type="Rhea" id="RHEA-COMP:9685"/>
        <dbReference type="Rhea" id="RHEA-COMP:9916"/>
        <dbReference type="Rhea" id="RHEA-COMP:14125"/>
        <dbReference type="ChEBI" id="CHEBI:15378"/>
        <dbReference type="ChEBI" id="CHEBI:16526"/>
        <dbReference type="ChEBI" id="CHEBI:64479"/>
        <dbReference type="ChEBI" id="CHEBI:78449"/>
        <dbReference type="ChEBI" id="CHEBI:78776"/>
        <dbReference type="ChEBI" id="CHEBI:138651"/>
        <dbReference type="EC" id="2.3.1.41"/>
    </reaction>
    <physiologicalReaction direction="left-to-right" evidence="34">
        <dbReference type="Rhea" id="RHEA:22837"/>
    </physiologicalReaction>
</comment>
<dbReference type="SUPFAM" id="SSF50129">
    <property type="entry name" value="GroES-like"/>
    <property type="match status" value="1"/>
</dbReference>
<keyword evidence="8" id="KW-0012">Acyltransferase</keyword>
<dbReference type="Pfam" id="PF08659">
    <property type="entry name" value="KR"/>
    <property type="match status" value="1"/>
</dbReference>
<evidence type="ECO:0000256" key="17">
    <source>
        <dbReference type="ARBA" id="ARBA00023402"/>
    </source>
</evidence>
<comment type="catalytic activity">
    <reaction evidence="16">
        <text>(3R)-hydroxyhexadecanoyl-[ACP] = (2E)-hexadecenoyl-[ACP] + H2O</text>
        <dbReference type="Rhea" id="RHEA:41908"/>
        <dbReference type="Rhea" id="RHEA-COMP:9650"/>
        <dbReference type="Rhea" id="RHEA-COMP:9651"/>
        <dbReference type="ChEBI" id="CHEBI:15377"/>
        <dbReference type="ChEBI" id="CHEBI:78480"/>
        <dbReference type="ChEBI" id="CHEBI:78481"/>
    </reaction>
    <physiologicalReaction direction="left-to-right" evidence="16">
        <dbReference type="Rhea" id="RHEA:41909"/>
    </physiologicalReaction>
</comment>
<dbReference type="InterPro" id="IPR016035">
    <property type="entry name" value="Acyl_Trfase/lysoPLipase"/>
</dbReference>
<dbReference type="SUPFAM" id="SSF53474">
    <property type="entry name" value="alpha/beta-Hydrolases"/>
    <property type="match status" value="1"/>
</dbReference>
<comment type="function">
    <text evidence="18">Fatty acid synthetase is a multifunctional enzyme that catalyzes the de novo biosynthesis of long-chain saturated fatty acids starting from acetyl-CoA and malonyl-CoA in the presence of NADPH. This multifunctional protein contains 7 catalytic activities and a site for the binding of the prosthetic group 4'-phosphopantetheine of the acyl carrier protein ([ACP]) domain.</text>
</comment>
<evidence type="ECO:0000256" key="2">
    <source>
        <dbReference type="ARBA" id="ARBA00022450"/>
    </source>
</evidence>
<dbReference type="InterPro" id="IPR036736">
    <property type="entry name" value="ACP-like_sf"/>
</dbReference>
<keyword evidence="2" id="KW-0596">Phosphopantetheine</keyword>
<comment type="catalytic activity">
    <reaction evidence="30">
        <text>hexadecanoyl-[ACP] + malonyl-[ACP] + H(+) = 3-oxooctadecanoyl-[ACP] + holo-[ACP] + CO2</text>
        <dbReference type="Rhea" id="RHEA:41916"/>
        <dbReference type="Rhea" id="RHEA-COMP:9623"/>
        <dbReference type="Rhea" id="RHEA-COMP:9652"/>
        <dbReference type="Rhea" id="RHEA-COMP:9653"/>
        <dbReference type="Rhea" id="RHEA-COMP:9685"/>
        <dbReference type="ChEBI" id="CHEBI:15378"/>
        <dbReference type="ChEBI" id="CHEBI:16526"/>
        <dbReference type="ChEBI" id="CHEBI:64479"/>
        <dbReference type="ChEBI" id="CHEBI:78449"/>
        <dbReference type="ChEBI" id="CHEBI:78483"/>
        <dbReference type="ChEBI" id="CHEBI:78487"/>
    </reaction>
    <physiologicalReaction direction="left-to-right" evidence="30">
        <dbReference type="Rhea" id="RHEA:41917"/>
    </physiologicalReaction>
</comment>
<dbReference type="EMBL" id="FOFR01000019">
    <property type="protein sequence ID" value="SER99935.1"/>
    <property type="molecule type" value="Genomic_DNA"/>
</dbReference>
<dbReference type="Pfam" id="PF21089">
    <property type="entry name" value="PKS_DH_N"/>
    <property type="match status" value="1"/>
</dbReference>
<comment type="catalytic activity">
    <reaction evidence="31">
        <text>(2E)-dodecenoyl-[ACP] + NADPH + H(+) = dodecanoyl-[ACP] + NADP(+)</text>
        <dbReference type="Rhea" id="RHEA:41880"/>
        <dbReference type="Rhea" id="RHEA-COMP:9643"/>
        <dbReference type="Rhea" id="RHEA-COMP:9644"/>
        <dbReference type="ChEBI" id="CHEBI:15378"/>
        <dbReference type="ChEBI" id="CHEBI:57783"/>
        <dbReference type="ChEBI" id="CHEBI:58349"/>
        <dbReference type="ChEBI" id="CHEBI:65264"/>
        <dbReference type="ChEBI" id="CHEBI:78472"/>
    </reaction>
    <physiologicalReaction direction="left-to-right" evidence="31">
        <dbReference type="Rhea" id="RHEA:41881"/>
    </physiologicalReaction>
</comment>
<evidence type="ECO:0000256" key="41">
    <source>
        <dbReference type="ARBA" id="ARBA00049109"/>
    </source>
</evidence>
<dbReference type="Gene3D" id="1.10.1200.10">
    <property type="entry name" value="ACP-like"/>
    <property type="match status" value="1"/>
</dbReference>
<comment type="catalytic activity">
    <reaction evidence="24">
        <text>(2E)-butenoyl-[ACP] + NADPH + H(+) = butanoyl-[ACP] + NADP(+)</text>
        <dbReference type="Rhea" id="RHEA:41812"/>
        <dbReference type="Rhea" id="RHEA-COMP:9627"/>
        <dbReference type="Rhea" id="RHEA-COMP:9628"/>
        <dbReference type="ChEBI" id="CHEBI:15378"/>
        <dbReference type="ChEBI" id="CHEBI:57783"/>
        <dbReference type="ChEBI" id="CHEBI:58349"/>
        <dbReference type="ChEBI" id="CHEBI:78453"/>
        <dbReference type="ChEBI" id="CHEBI:78454"/>
    </reaction>
    <physiologicalReaction direction="left-to-right" evidence="24">
        <dbReference type="Rhea" id="RHEA:41813"/>
    </physiologicalReaction>
</comment>
<dbReference type="InterPro" id="IPR020841">
    <property type="entry name" value="PKS_Beta-ketoAc_synthase_dom"/>
</dbReference>
<comment type="catalytic activity">
    <reaction evidence="11">
        <text>(3R)-hydroxyhexanoyl-[ACP] = (2E)-hexenoyl-[ACP] + H2O</text>
        <dbReference type="Rhea" id="RHEA:41828"/>
        <dbReference type="Rhea" id="RHEA-COMP:9630"/>
        <dbReference type="Rhea" id="RHEA-COMP:9631"/>
        <dbReference type="ChEBI" id="CHEBI:15377"/>
        <dbReference type="ChEBI" id="CHEBI:78457"/>
        <dbReference type="ChEBI" id="CHEBI:78458"/>
    </reaction>
    <physiologicalReaction direction="left-to-right" evidence="11">
        <dbReference type="Rhea" id="RHEA:41829"/>
    </physiologicalReaction>
</comment>
<evidence type="ECO:0000256" key="49">
    <source>
        <dbReference type="PROSITE-ProRule" id="PRU01363"/>
    </source>
</evidence>
<evidence type="ECO:0000256" key="9">
    <source>
        <dbReference type="ARBA" id="ARBA00023332"/>
    </source>
</evidence>
<dbReference type="InterPro" id="IPR049900">
    <property type="entry name" value="PKS_mFAS_DH"/>
</dbReference>
<dbReference type="InterPro" id="IPR055123">
    <property type="entry name" value="SpnB-like_Rossmann"/>
</dbReference>
<dbReference type="InterPro" id="IPR020802">
    <property type="entry name" value="TesA-like"/>
</dbReference>
<evidence type="ECO:0000256" key="6">
    <source>
        <dbReference type="ARBA" id="ARBA00022898"/>
    </source>
</evidence>
<dbReference type="InterPro" id="IPR016036">
    <property type="entry name" value="Malonyl_transacylase_ACP-bd"/>
</dbReference>
<comment type="catalytic activity">
    <reaction evidence="22">
        <text>3-oxodecanoyl-[ACP] + NADPH + H(+) = (3R)-hydroxydecanoyl-[ACP] + NADP(+)</text>
        <dbReference type="Rhea" id="RHEA:41856"/>
        <dbReference type="Rhea" id="RHEA-COMP:9637"/>
        <dbReference type="Rhea" id="RHEA-COMP:9638"/>
        <dbReference type="ChEBI" id="CHEBI:15378"/>
        <dbReference type="ChEBI" id="CHEBI:57783"/>
        <dbReference type="ChEBI" id="CHEBI:58349"/>
        <dbReference type="ChEBI" id="CHEBI:78464"/>
        <dbReference type="ChEBI" id="CHEBI:78466"/>
    </reaction>
    <physiologicalReaction direction="left-to-right" evidence="22">
        <dbReference type="Rhea" id="RHEA:41857"/>
    </physiologicalReaction>
</comment>
<evidence type="ECO:0000256" key="19">
    <source>
        <dbReference type="ARBA" id="ARBA00047300"/>
    </source>
</evidence>
<dbReference type="Proteomes" id="UP000199352">
    <property type="component" value="Unassembled WGS sequence"/>
</dbReference>
<dbReference type="InterPro" id="IPR032821">
    <property type="entry name" value="PKS_assoc"/>
</dbReference>
<dbReference type="CDD" id="cd08956">
    <property type="entry name" value="KR_3_FAS_SDR_x"/>
    <property type="match status" value="1"/>
</dbReference>
<dbReference type="Pfam" id="PF22953">
    <property type="entry name" value="SpnB_Rossmann"/>
    <property type="match status" value="1"/>
</dbReference>
<evidence type="ECO:0000256" key="38">
    <source>
        <dbReference type="ARBA" id="ARBA00048704"/>
    </source>
</evidence>
<evidence type="ECO:0000256" key="11">
    <source>
        <dbReference type="ARBA" id="ARBA00023373"/>
    </source>
</evidence>
<dbReference type="InterPro" id="IPR057326">
    <property type="entry name" value="KR_dom"/>
</dbReference>
<dbReference type="Pfam" id="PF00109">
    <property type="entry name" value="ketoacyl-synt"/>
    <property type="match status" value="1"/>
</dbReference>
<evidence type="ECO:0000256" key="40">
    <source>
        <dbReference type="ARBA" id="ARBA00049019"/>
    </source>
</evidence>
<dbReference type="SMART" id="SM00826">
    <property type="entry name" value="PKS_DH"/>
    <property type="match status" value="1"/>
</dbReference>
<organism evidence="54 55">
    <name type="scientific">Lentzea xinjiangensis</name>
    <dbReference type="NCBI Taxonomy" id="402600"/>
    <lineage>
        <taxon>Bacteria</taxon>
        <taxon>Bacillati</taxon>
        <taxon>Actinomycetota</taxon>
        <taxon>Actinomycetes</taxon>
        <taxon>Pseudonocardiales</taxon>
        <taxon>Pseudonocardiaceae</taxon>
        <taxon>Lentzea</taxon>
    </lineage>
</organism>
<comment type="pathway">
    <text evidence="1">Lipid metabolism.</text>
</comment>
<dbReference type="InterPro" id="IPR020807">
    <property type="entry name" value="PKS_DH"/>
</dbReference>
<dbReference type="SMART" id="SM00829">
    <property type="entry name" value="PKS_ER"/>
    <property type="match status" value="1"/>
</dbReference>
<comment type="catalytic activity">
    <reaction evidence="43">
        <text>3-oxododecanoyl-[ACP] + NADPH + H(+) = (3R)-hydroxydodecanoyl-[ACP] + NADP(+)</text>
        <dbReference type="Rhea" id="RHEA:41872"/>
        <dbReference type="Rhea" id="RHEA-COMP:9641"/>
        <dbReference type="Rhea" id="RHEA-COMP:9642"/>
        <dbReference type="ChEBI" id="CHEBI:15378"/>
        <dbReference type="ChEBI" id="CHEBI:57783"/>
        <dbReference type="ChEBI" id="CHEBI:58349"/>
        <dbReference type="ChEBI" id="CHEBI:78469"/>
        <dbReference type="ChEBI" id="CHEBI:78470"/>
    </reaction>
    <physiologicalReaction direction="left-to-right" evidence="43">
        <dbReference type="Rhea" id="RHEA:41873"/>
    </physiologicalReaction>
</comment>
<comment type="catalytic activity">
    <reaction evidence="15">
        <text>(3R)-hydroxyoctadecanoyl-[ACP] = (2E)-octadecenoyl-[ACP] + H2O</text>
        <dbReference type="Rhea" id="RHEA:41924"/>
        <dbReference type="Rhea" id="RHEA-COMP:9654"/>
        <dbReference type="Rhea" id="RHEA-COMP:9655"/>
        <dbReference type="ChEBI" id="CHEBI:15377"/>
        <dbReference type="ChEBI" id="CHEBI:78488"/>
        <dbReference type="ChEBI" id="CHEBI:78489"/>
    </reaction>
    <physiologicalReaction direction="left-to-right" evidence="15">
        <dbReference type="Rhea" id="RHEA:41925"/>
    </physiologicalReaction>
</comment>
<proteinExistence type="predicted"/>
<evidence type="ECO:0000313" key="55">
    <source>
        <dbReference type="Proteomes" id="UP000199352"/>
    </source>
</evidence>
<comment type="catalytic activity">
    <reaction evidence="20">
        <text>hexanoyl-[ACP] + malonyl-[ACP] + H(+) = 3-oxooctanoyl-[ACP] + holo-[ACP] + CO2</text>
        <dbReference type="Rhea" id="RHEA:41836"/>
        <dbReference type="Rhea" id="RHEA-COMP:9623"/>
        <dbReference type="Rhea" id="RHEA-COMP:9632"/>
        <dbReference type="Rhea" id="RHEA-COMP:9633"/>
        <dbReference type="Rhea" id="RHEA-COMP:9685"/>
        <dbReference type="ChEBI" id="CHEBI:15378"/>
        <dbReference type="ChEBI" id="CHEBI:16526"/>
        <dbReference type="ChEBI" id="CHEBI:64479"/>
        <dbReference type="ChEBI" id="CHEBI:78449"/>
        <dbReference type="ChEBI" id="CHEBI:78459"/>
        <dbReference type="ChEBI" id="CHEBI:78460"/>
    </reaction>
    <physiologicalReaction direction="left-to-right" evidence="20">
        <dbReference type="Rhea" id="RHEA:41837"/>
    </physiologicalReaction>
</comment>
<dbReference type="InterPro" id="IPR049552">
    <property type="entry name" value="PKS_DH_N"/>
</dbReference>
<comment type="catalytic activity">
    <reaction evidence="23">
        <text>tetradecanoyl-[ACP] + malonyl-[ACP] + H(+) = 3-oxohexadecanoyl-[ACP] + holo-[ACP] + CO2</text>
        <dbReference type="Rhea" id="RHEA:41900"/>
        <dbReference type="Rhea" id="RHEA-COMP:9623"/>
        <dbReference type="Rhea" id="RHEA-COMP:9648"/>
        <dbReference type="Rhea" id="RHEA-COMP:9649"/>
        <dbReference type="Rhea" id="RHEA-COMP:9685"/>
        <dbReference type="ChEBI" id="CHEBI:15378"/>
        <dbReference type="ChEBI" id="CHEBI:16526"/>
        <dbReference type="ChEBI" id="CHEBI:64479"/>
        <dbReference type="ChEBI" id="CHEBI:78449"/>
        <dbReference type="ChEBI" id="CHEBI:78477"/>
        <dbReference type="ChEBI" id="CHEBI:78478"/>
    </reaction>
    <physiologicalReaction direction="left-to-right" evidence="23">
        <dbReference type="Rhea" id="RHEA:41901"/>
    </physiologicalReaction>
</comment>
<evidence type="ECO:0000256" key="42">
    <source>
        <dbReference type="ARBA" id="ARBA00049171"/>
    </source>
</evidence>
<dbReference type="GO" id="GO:0016297">
    <property type="term" value="F:fatty acyl-[ACP] hydrolase activity"/>
    <property type="evidence" value="ECO:0007669"/>
    <property type="project" value="UniProtKB-EC"/>
</dbReference>
<dbReference type="SMART" id="SM00825">
    <property type="entry name" value="PKS_KS"/>
    <property type="match status" value="1"/>
</dbReference>
<evidence type="ECO:0000256" key="37">
    <source>
        <dbReference type="ARBA" id="ARBA00048691"/>
    </source>
</evidence>
<evidence type="ECO:0000256" key="25">
    <source>
        <dbReference type="ARBA" id="ARBA00047578"/>
    </source>
</evidence>
<comment type="catalytic activity">
    <reaction evidence="42">
        <text>(2E)-tetradecenoyl-[ACP] + NADPH + H(+) = tetradecanoyl-[ACP] + NADP(+)</text>
        <dbReference type="Rhea" id="RHEA:41896"/>
        <dbReference type="Rhea" id="RHEA-COMP:9647"/>
        <dbReference type="Rhea" id="RHEA-COMP:9648"/>
        <dbReference type="ChEBI" id="CHEBI:15378"/>
        <dbReference type="ChEBI" id="CHEBI:57783"/>
        <dbReference type="ChEBI" id="CHEBI:58349"/>
        <dbReference type="ChEBI" id="CHEBI:78475"/>
        <dbReference type="ChEBI" id="CHEBI:78477"/>
    </reaction>
    <physiologicalReaction direction="left-to-right" evidence="42">
        <dbReference type="Rhea" id="RHEA:41897"/>
    </physiologicalReaction>
</comment>
<comment type="catalytic activity">
    <reaction evidence="27">
        <text>(2E)-hexenoyl-[ACP] + NADPH + H(+) = hexanoyl-[ACP] + NADP(+)</text>
        <dbReference type="Rhea" id="RHEA:41832"/>
        <dbReference type="Rhea" id="RHEA-COMP:9631"/>
        <dbReference type="Rhea" id="RHEA-COMP:9632"/>
        <dbReference type="ChEBI" id="CHEBI:15378"/>
        <dbReference type="ChEBI" id="CHEBI:57783"/>
        <dbReference type="ChEBI" id="CHEBI:58349"/>
        <dbReference type="ChEBI" id="CHEBI:78458"/>
        <dbReference type="ChEBI" id="CHEBI:78459"/>
    </reaction>
    <physiologicalReaction direction="left-to-right" evidence="27">
        <dbReference type="Rhea" id="RHEA:41833"/>
    </physiologicalReaction>
</comment>
<keyword evidence="55" id="KW-1185">Reference proteome</keyword>
<dbReference type="GO" id="GO:0008270">
    <property type="term" value="F:zinc ion binding"/>
    <property type="evidence" value="ECO:0007669"/>
    <property type="project" value="InterPro"/>
</dbReference>
<dbReference type="PROSITE" id="PS50075">
    <property type="entry name" value="CARRIER"/>
    <property type="match status" value="1"/>
</dbReference>
<evidence type="ECO:0000256" key="44">
    <source>
        <dbReference type="ARBA" id="ARBA00049414"/>
    </source>
</evidence>
<keyword evidence="3" id="KW-0597">Phosphoprotein</keyword>
<dbReference type="Gene3D" id="3.90.180.10">
    <property type="entry name" value="Medium-chain alcohol dehydrogenases, catalytic domain"/>
    <property type="match status" value="1"/>
</dbReference>
<dbReference type="GO" id="GO:0141148">
    <property type="term" value="F:enoyl-[acyl-carrier-protein] reductase (NADPH) activity"/>
    <property type="evidence" value="ECO:0007669"/>
    <property type="project" value="UniProtKB-EC"/>
</dbReference>
<dbReference type="Pfam" id="PF02801">
    <property type="entry name" value="Ketoacyl-synt_C"/>
    <property type="match status" value="1"/>
</dbReference>
<feature type="region of interest" description="C-terminal hotdog fold" evidence="49">
    <location>
        <begin position="1042"/>
        <end position="1173"/>
    </location>
</feature>
<evidence type="ECO:0000256" key="35">
    <source>
        <dbReference type="ARBA" id="ARBA00048571"/>
    </source>
</evidence>
<comment type="catalytic activity">
    <reaction evidence="32">
        <text>tetradecanoyl-[ACP] + H2O = tetradecanoate + holo-[ACP] + H(+)</text>
        <dbReference type="Rhea" id="RHEA:30123"/>
        <dbReference type="Rhea" id="RHEA-COMP:9648"/>
        <dbReference type="Rhea" id="RHEA-COMP:9685"/>
        <dbReference type="ChEBI" id="CHEBI:15377"/>
        <dbReference type="ChEBI" id="CHEBI:15378"/>
        <dbReference type="ChEBI" id="CHEBI:30807"/>
        <dbReference type="ChEBI" id="CHEBI:64479"/>
        <dbReference type="ChEBI" id="CHEBI:78477"/>
        <dbReference type="EC" id="3.1.2.14"/>
    </reaction>
    <physiologicalReaction direction="left-to-right" evidence="32">
        <dbReference type="Rhea" id="RHEA:30124"/>
    </physiologicalReaction>
</comment>
<evidence type="ECO:0000259" key="51">
    <source>
        <dbReference type="PROSITE" id="PS50075"/>
    </source>
</evidence>
<evidence type="ECO:0000256" key="24">
    <source>
        <dbReference type="ARBA" id="ARBA00047500"/>
    </source>
</evidence>
<dbReference type="PROSITE" id="PS00606">
    <property type="entry name" value="KS3_1"/>
    <property type="match status" value="1"/>
</dbReference>
<dbReference type="SMART" id="SM00822">
    <property type="entry name" value="PKS_KR"/>
    <property type="match status" value="1"/>
</dbReference>
<evidence type="ECO:0000256" key="34">
    <source>
        <dbReference type="ARBA" id="ARBA00048506"/>
    </source>
</evidence>
<comment type="catalytic activity">
    <reaction evidence="12">
        <text>(3R)-hydroxydecanoyl-[ACP] = (2E)-decenoyl-[ACP] + H2O</text>
        <dbReference type="Rhea" id="RHEA:41860"/>
        <dbReference type="Rhea" id="RHEA-COMP:9638"/>
        <dbReference type="Rhea" id="RHEA-COMP:9639"/>
        <dbReference type="ChEBI" id="CHEBI:15377"/>
        <dbReference type="ChEBI" id="CHEBI:78466"/>
        <dbReference type="ChEBI" id="CHEBI:78467"/>
    </reaction>
    <physiologicalReaction direction="left-to-right" evidence="12">
        <dbReference type="Rhea" id="RHEA:41861"/>
    </physiologicalReaction>
</comment>
<comment type="catalytic activity">
    <reaction evidence="14">
        <text>(3R)-hydroxytetradecanoyl-[ACP] = (2E)-tetradecenoyl-[ACP] + H2O</text>
        <dbReference type="Rhea" id="RHEA:41892"/>
        <dbReference type="Rhea" id="RHEA-COMP:9646"/>
        <dbReference type="Rhea" id="RHEA-COMP:9647"/>
        <dbReference type="ChEBI" id="CHEBI:15377"/>
        <dbReference type="ChEBI" id="CHEBI:78474"/>
        <dbReference type="ChEBI" id="CHEBI:78475"/>
    </reaction>
    <physiologicalReaction direction="left-to-right" evidence="14">
        <dbReference type="Rhea" id="RHEA:41893"/>
    </physiologicalReaction>
</comment>
<feature type="domain" description="Ketosynthase family 3 (KS3)" evidence="52">
    <location>
        <begin position="6"/>
        <end position="431"/>
    </location>
</feature>
<dbReference type="CDD" id="cd05195">
    <property type="entry name" value="enoyl_red"/>
    <property type="match status" value="1"/>
</dbReference>
<evidence type="ECO:0000256" key="45">
    <source>
        <dbReference type="ARBA" id="ARBA00049422"/>
    </source>
</evidence>
<evidence type="ECO:0000259" key="53">
    <source>
        <dbReference type="PROSITE" id="PS52019"/>
    </source>
</evidence>
<dbReference type="InterPro" id="IPR014043">
    <property type="entry name" value="Acyl_transferase_dom"/>
</dbReference>
<dbReference type="Gene3D" id="3.40.366.10">
    <property type="entry name" value="Malonyl-Coenzyme A Acyl Carrier Protein, domain 2"/>
    <property type="match status" value="1"/>
</dbReference>
<dbReference type="PROSITE" id="PS01162">
    <property type="entry name" value="QOR_ZETA_CRYSTAL"/>
    <property type="match status" value="1"/>
</dbReference>
<dbReference type="PROSITE" id="PS52004">
    <property type="entry name" value="KS3_2"/>
    <property type="match status" value="1"/>
</dbReference>
<evidence type="ECO:0000259" key="52">
    <source>
        <dbReference type="PROSITE" id="PS52004"/>
    </source>
</evidence>
<dbReference type="SMART" id="SM00823">
    <property type="entry name" value="PKS_PP"/>
    <property type="match status" value="1"/>
</dbReference>
<dbReference type="SUPFAM" id="SSF47336">
    <property type="entry name" value="ACP-like"/>
    <property type="match status" value="1"/>
</dbReference>
<comment type="catalytic activity">
    <reaction evidence="35">
        <text>3-oxohexanoyl-[ACP] + NADPH + H(+) = (3R)-hydroxyhexanoyl-[ACP] + NADP(+)</text>
        <dbReference type="Rhea" id="RHEA:41824"/>
        <dbReference type="Rhea" id="RHEA-COMP:9629"/>
        <dbReference type="Rhea" id="RHEA-COMP:9630"/>
        <dbReference type="ChEBI" id="CHEBI:15378"/>
        <dbReference type="ChEBI" id="CHEBI:57783"/>
        <dbReference type="ChEBI" id="CHEBI:58349"/>
        <dbReference type="ChEBI" id="CHEBI:78456"/>
        <dbReference type="ChEBI" id="CHEBI:78457"/>
    </reaction>
    <physiologicalReaction direction="left-to-right" evidence="35">
        <dbReference type="Rhea" id="RHEA:41825"/>
    </physiologicalReaction>
</comment>
<evidence type="ECO:0000256" key="29">
    <source>
        <dbReference type="ARBA" id="ARBA00047961"/>
    </source>
</evidence>
<comment type="catalytic activity">
    <reaction evidence="46">
        <text>butanoyl-[ACP] + malonyl-[ACP] + H(+) = 3-oxohexanoyl-[ACP] + holo-[ACP] + CO2</text>
        <dbReference type="Rhea" id="RHEA:41820"/>
        <dbReference type="Rhea" id="RHEA-COMP:9623"/>
        <dbReference type="Rhea" id="RHEA-COMP:9628"/>
        <dbReference type="Rhea" id="RHEA-COMP:9629"/>
        <dbReference type="Rhea" id="RHEA-COMP:9685"/>
        <dbReference type="ChEBI" id="CHEBI:15378"/>
        <dbReference type="ChEBI" id="CHEBI:16526"/>
        <dbReference type="ChEBI" id="CHEBI:64479"/>
        <dbReference type="ChEBI" id="CHEBI:78449"/>
        <dbReference type="ChEBI" id="CHEBI:78454"/>
        <dbReference type="ChEBI" id="CHEBI:78456"/>
    </reaction>
    <physiologicalReaction direction="left-to-right" evidence="46">
        <dbReference type="Rhea" id="RHEA:41821"/>
    </physiologicalReaction>
</comment>
<comment type="catalytic activity">
    <reaction evidence="29">
        <text>acetyl-[ACP] + malonyl-[ACP] + H(+) = 3-oxobutanoyl-[ACP] + holo-[ACP] + CO2</text>
        <dbReference type="Rhea" id="RHEA:41800"/>
        <dbReference type="Rhea" id="RHEA-COMP:9621"/>
        <dbReference type="Rhea" id="RHEA-COMP:9623"/>
        <dbReference type="Rhea" id="RHEA-COMP:9625"/>
        <dbReference type="Rhea" id="RHEA-COMP:9685"/>
        <dbReference type="ChEBI" id="CHEBI:15378"/>
        <dbReference type="ChEBI" id="CHEBI:16526"/>
        <dbReference type="ChEBI" id="CHEBI:64479"/>
        <dbReference type="ChEBI" id="CHEBI:78446"/>
        <dbReference type="ChEBI" id="CHEBI:78449"/>
        <dbReference type="ChEBI" id="CHEBI:78450"/>
    </reaction>
    <physiologicalReaction direction="left-to-right" evidence="29">
        <dbReference type="Rhea" id="RHEA:41801"/>
    </physiologicalReaction>
</comment>
<accession>A0A1H9TRT5</accession>
<evidence type="ECO:0000256" key="28">
    <source>
        <dbReference type="ARBA" id="ARBA00047953"/>
    </source>
</evidence>
<feature type="compositionally biased region" description="Polar residues" evidence="50">
    <location>
        <begin position="1997"/>
        <end position="2009"/>
    </location>
</feature>
<dbReference type="InterPro" id="IPR013154">
    <property type="entry name" value="ADH-like_N"/>
</dbReference>
<comment type="catalytic activity">
    <reaction evidence="21">
        <text>a (3R)-hydroxyacyl-[ACP] + NADP(+) = a 3-oxoacyl-[ACP] + NADPH + H(+)</text>
        <dbReference type="Rhea" id="RHEA:17397"/>
        <dbReference type="Rhea" id="RHEA-COMP:9916"/>
        <dbReference type="Rhea" id="RHEA-COMP:9945"/>
        <dbReference type="ChEBI" id="CHEBI:15378"/>
        <dbReference type="ChEBI" id="CHEBI:57783"/>
        <dbReference type="ChEBI" id="CHEBI:58349"/>
        <dbReference type="ChEBI" id="CHEBI:78776"/>
        <dbReference type="ChEBI" id="CHEBI:78827"/>
        <dbReference type="EC" id="1.1.1.100"/>
    </reaction>
    <physiologicalReaction direction="right-to-left" evidence="21">
        <dbReference type="Rhea" id="RHEA:17399"/>
    </physiologicalReaction>
</comment>
<comment type="catalytic activity">
    <reaction evidence="28">
        <text>3-oxobutanoyl-[ACP] + NADPH + H(+) = (3R)-hydroxybutanoyl-[ACP] + NADP(+)</text>
        <dbReference type="Rhea" id="RHEA:41804"/>
        <dbReference type="Rhea" id="RHEA-COMP:9625"/>
        <dbReference type="Rhea" id="RHEA-COMP:9626"/>
        <dbReference type="ChEBI" id="CHEBI:15378"/>
        <dbReference type="ChEBI" id="CHEBI:57783"/>
        <dbReference type="ChEBI" id="CHEBI:58349"/>
        <dbReference type="ChEBI" id="CHEBI:78450"/>
        <dbReference type="ChEBI" id="CHEBI:78451"/>
    </reaction>
    <physiologicalReaction direction="left-to-right" evidence="28">
        <dbReference type="Rhea" id="RHEA:41805"/>
    </physiologicalReaction>
</comment>
<dbReference type="InterPro" id="IPR002364">
    <property type="entry name" value="Quin_OxRdtase/zeta-crystal_CS"/>
</dbReference>
<dbReference type="Gene3D" id="3.40.47.10">
    <property type="match status" value="1"/>
</dbReference>
<comment type="catalytic activity">
    <reaction evidence="9">
        <text>(3R)-hydroxyoctanoyl-[ACP] = (2E)-octenoyl-[ACP] + H2O</text>
        <dbReference type="Rhea" id="RHEA:41844"/>
        <dbReference type="Rhea" id="RHEA-COMP:9634"/>
        <dbReference type="Rhea" id="RHEA-COMP:9635"/>
        <dbReference type="ChEBI" id="CHEBI:15377"/>
        <dbReference type="ChEBI" id="CHEBI:78461"/>
        <dbReference type="ChEBI" id="CHEBI:78462"/>
    </reaction>
    <physiologicalReaction direction="left-to-right" evidence="9">
        <dbReference type="Rhea" id="RHEA:41845"/>
    </physiologicalReaction>
</comment>
<feature type="region of interest" description="N-terminal hotdog fold" evidence="49">
    <location>
        <begin position="909"/>
        <end position="1028"/>
    </location>
</feature>
<dbReference type="InterPro" id="IPR029058">
    <property type="entry name" value="AB_hydrolase_fold"/>
</dbReference>
<dbReference type="CDD" id="cd00833">
    <property type="entry name" value="PKS"/>
    <property type="match status" value="1"/>
</dbReference>
<dbReference type="SMART" id="SM00827">
    <property type="entry name" value="PKS_AT"/>
    <property type="match status" value="1"/>
</dbReference>
<dbReference type="Gene3D" id="3.10.129.110">
    <property type="entry name" value="Polyketide synthase dehydratase"/>
    <property type="match status" value="1"/>
</dbReference>
<dbReference type="InterPro" id="IPR001031">
    <property type="entry name" value="Thioesterase"/>
</dbReference>
<comment type="catalytic activity">
    <reaction evidence="37">
        <text>holo-[ACP] + acetyl-CoA = acetyl-[ACP] + CoA</text>
        <dbReference type="Rhea" id="RHEA:41788"/>
        <dbReference type="Rhea" id="RHEA-COMP:9621"/>
        <dbReference type="Rhea" id="RHEA-COMP:9685"/>
        <dbReference type="ChEBI" id="CHEBI:57287"/>
        <dbReference type="ChEBI" id="CHEBI:57288"/>
        <dbReference type="ChEBI" id="CHEBI:64479"/>
        <dbReference type="ChEBI" id="CHEBI:78446"/>
        <dbReference type="EC" id="2.3.1.38"/>
    </reaction>
    <physiologicalReaction direction="left-to-right" evidence="37">
        <dbReference type="Rhea" id="RHEA:41789"/>
    </physiologicalReaction>
</comment>
<keyword evidence="7" id="KW-0511">Multifunctional enzyme</keyword>
<dbReference type="GO" id="GO:0004315">
    <property type="term" value="F:3-oxoacyl-[acyl-carrier-protein] synthase activity"/>
    <property type="evidence" value="ECO:0007669"/>
    <property type="project" value="UniProtKB-EC"/>
</dbReference>
<comment type="catalytic activity">
    <reaction evidence="47">
        <text>(2E)-decenoyl-[ACP] + NADPH + H(+) = decanoyl-[ACP] + NADP(+)</text>
        <dbReference type="Rhea" id="RHEA:41864"/>
        <dbReference type="Rhea" id="RHEA-COMP:9639"/>
        <dbReference type="Rhea" id="RHEA-COMP:9640"/>
        <dbReference type="ChEBI" id="CHEBI:15378"/>
        <dbReference type="ChEBI" id="CHEBI:57783"/>
        <dbReference type="ChEBI" id="CHEBI:58349"/>
        <dbReference type="ChEBI" id="CHEBI:78467"/>
        <dbReference type="ChEBI" id="CHEBI:78468"/>
    </reaction>
    <physiologicalReaction direction="left-to-right" evidence="47">
        <dbReference type="Rhea" id="RHEA:41865"/>
    </physiologicalReaction>
</comment>
<evidence type="ECO:0000256" key="46">
    <source>
        <dbReference type="ARBA" id="ARBA00049449"/>
    </source>
</evidence>
<keyword evidence="6" id="KW-0663">Pyridoxal phosphate</keyword>
<feature type="active site" description="Proton acceptor; for dehydratase activity" evidence="49">
    <location>
        <position position="940"/>
    </location>
</feature>
<dbReference type="InterPro" id="IPR042104">
    <property type="entry name" value="PKS_dehydratase_sf"/>
</dbReference>
<dbReference type="InterPro" id="IPR001227">
    <property type="entry name" value="Ac_transferase_dom_sf"/>
</dbReference>
<evidence type="ECO:0000256" key="18">
    <source>
        <dbReference type="ARBA" id="ARBA00023442"/>
    </source>
</evidence>
<evidence type="ECO:0000256" key="22">
    <source>
        <dbReference type="ARBA" id="ARBA00047440"/>
    </source>
</evidence>
<feature type="active site" description="Proton donor; for dehydratase activity" evidence="49">
    <location>
        <position position="1098"/>
    </location>
</feature>
<dbReference type="GO" id="GO:0004312">
    <property type="term" value="F:fatty acid synthase activity"/>
    <property type="evidence" value="ECO:0007669"/>
    <property type="project" value="TreeGrafter"/>
</dbReference>
<dbReference type="OrthoDB" id="9778690at2"/>
<evidence type="ECO:0000256" key="13">
    <source>
        <dbReference type="ARBA" id="ARBA00023394"/>
    </source>
</evidence>
<dbReference type="Pfam" id="PF14765">
    <property type="entry name" value="PS-DH"/>
    <property type="match status" value="1"/>
</dbReference>
<comment type="catalytic activity">
    <reaction evidence="44">
        <text>3-oxohexadecanoyl-[ACP] + NADPH + H(+) = (3R)-hydroxyhexadecanoyl-[ACP] + NADP(+)</text>
        <dbReference type="Rhea" id="RHEA:41904"/>
        <dbReference type="Rhea" id="RHEA-COMP:9649"/>
        <dbReference type="Rhea" id="RHEA-COMP:9650"/>
        <dbReference type="ChEBI" id="CHEBI:15378"/>
        <dbReference type="ChEBI" id="CHEBI:57783"/>
        <dbReference type="ChEBI" id="CHEBI:58349"/>
        <dbReference type="ChEBI" id="CHEBI:78478"/>
        <dbReference type="ChEBI" id="CHEBI:78480"/>
    </reaction>
    <physiologicalReaction direction="left-to-right" evidence="44">
        <dbReference type="Rhea" id="RHEA:41905"/>
    </physiologicalReaction>
</comment>
<keyword evidence="5" id="KW-0702">S-nitrosylation</keyword>
<dbReference type="InterPro" id="IPR050091">
    <property type="entry name" value="PKS_NRPS_Biosynth_Enz"/>
</dbReference>
<dbReference type="FunFam" id="3.40.47.10:FF:000019">
    <property type="entry name" value="Polyketide synthase type I"/>
    <property type="match status" value="1"/>
</dbReference>
<evidence type="ECO:0000256" key="33">
    <source>
        <dbReference type="ARBA" id="ARBA00048420"/>
    </source>
</evidence>
<dbReference type="GO" id="GO:0031177">
    <property type="term" value="F:phosphopantetheine binding"/>
    <property type="evidence" value="ECO:0007669"/>
    <property type="project" value="InterPro"/>
</dbReference>
<evidence type="ECO:0000256" key="23">
    <source>
        <dbReference type="ARBA" id="ARBA00047451"/>
    </source>
</evidence>
<evidence type="ECO:0000256" key="16">
    <source>
        <dbReference type="ARBA" id="ARBA00023401"/>
    </source>
</evidence>
<protein>
    <submittedName>
        <fullName evidence="54">Polyketide synthase 12</fullName>
    </submittedName>
</protein>
<evidence type="ECO:0000256" key="8">
    <source>
        <dbReference type="ARBA" id="ARBA00023315"/>
    </source>
</evidence>
<dbReference type="InterPro" id="IPR049551">
    <property type="entry name" value="PKS_DH_C"/>
</dbReference>
<evidence type="ECO:0000256" key="15">
    <source>
        <dbReference type="ARBA" id="ARBA00023399"/>
    </source>
</evidence>
<dbReference type="InterPro" id="IPR036291">
    <property type="entry name" value="NAD(P)-bd_dom_sf"/>
</dbReference>
<dbReference type="Pfam" id="PF00698">
    <property type="entry name" value="Acyl_transf_1"/>
    <property type="match status" value="1"/>
</dbReference>
<evidence type="ECO:0000256" key="39">
    <source>
        <dbReference type="ARBA" id="ARBA00048935"/>
    </source>
</evidence>
<evidence type="ECO:0000256" key="12">
    <source>
        <dbReference type="ARBA" id="ARBA00023388"/>
    </source>
</evidence>
<keyword evidence="4" id="KW-0808">Transferase</keyword>
<dbReference type="FunFam" id="3.40.366.10:FF:000002">
    <property type="entry name" value="Probable polyketide synthase 2"/>
    <property type="match status" value="1"/>
</dbReference>
<dbReference type="InterPro" id="IPR020843">
    <property type="entry name" value="ER"/>
</dbReference>
<feature type="region of interest" description="Disordered" evidence="50">
    <location>
        <begin position="1988"/>
        <end position="2009"/>
    </location>
</feature>
<dbReference type="Pfam" id="PF16197">
    <property type="entry name" value="KAsynt_C_assoc"/>
    <property type="match status" value="1"/>
</dbReference>
<dbReference type="InterPro" id="IPR014030">
    <property type="entry name" value="Ketoacyl_synth_N"/>
</dbReference>
<comment type="catalytic activity">
    <reaction evidence="48">
        <text>octanoyl-[ACP] + malonyl-[ACP] + H(+) = 3-oxodecanoyl-[ACP] + holo-[ACP] + CO2</text>
        <dbReference type="Rhea" id="RHEA:41852"/>
        <dbReference type="Rhea" id="RHEA-COMP:9623"/>
        <dbReference type="Rhea" id="RHEA-COMP:9636"/>
        <dbReference type="Rhea" id="RHEA-COMP:9637"/>
        <dbReference type="Rhea" id="RHEA-COMP:9685"/>
        <dbReference type="ChEBI" id="CHEBI:15378"/>
        <dbReference type="ChEBI" id="CHEBI:16526"/>
        <dbReference type="ChEBI" id="CHEBI:64479"/>
        <dbReference type="ChEBI" id="CHEBI:78449"/>
        <dbReference type="ChEBI" id="CHEBI:78463"/>
        <dbReference type="ChEBI" id="CHEBI:78464"/>
    </reaction>
    <physiologicalReaction direction="left-to-right" evidence="48">
        <dbReference type="Rhea" id="RHEA:41853"/>
    </physiologicalReaction>
</comment>
<evidence type="ECO:0000256" key="32">
    <source>
        <dbReference type="ARBA" id="ARBA00048289"/>
    </source>
</evidence>
<dbReference type="SUPFAM" id="SSF55048">
    <property type="entry name" value="Probable ACP-binding domain of malonyl-CoA ACP transacylase"/>
    <property type="match status" value="1"/>
</dbReference>
<evidence type="ECO:0000256" key="48">
    <source>
        <dbReference type="ARBA" id="ARBA00049533"/>
    </source>
</evidence>
<dbReference type="Gene3D" id="3.40.50.720">
    <property type="entry name" value="NAD(P)-binding Rossmann-like Domain"/>
    <property type="match status" value="3"/>
</dbReference>
<comment type="catalytic activity">
    <reaction evidence="36">
        <text>a 2,3-saturated acyl-[ACP] + NADP(+) = a (2E)-enoyl-[ACP] + NADPH + H(+)</text>
        <dbReference type="Rhea" id="RHEA:22564"/>
        <dbReference type="Rhea" id="RHEA-COMP:9925"/>
        <dbReference type="Rhea" id="RHEA-COMP:9926"/>
        <dbReference type="ChEBI" id="CHEBI:15378"/>
        <dbReference type="ChEBI" id="CHEBI:57783"/>
        <dbReference type="ChEBI" id="CHEBI:58349"/>
        <dbReference type="ChEBI" id="CHEBI:78784"/>
        <dbReference type="ChEBI" id="CHEBI:78785"/>
        <dbReference type="EC" id="1.3.1.39"/>
    </reaction>
    <physiologicalReaction direction="right-to-left" evidence="36">
        <dbReference type="Rhea" id="RHEA:22566"/>
    </physiologicalReaction>
</comment>
<feature type="compositionally biased region" description="Pro residues" evidence="50">
    <location>
        <begin position="1029"/>
        <end position="1041"/>
    </location>
</feature>